<accession>A0A816IGP7</accession>
<feature type="transmembrane region" description="Helical" evidence="1">
    <location>
        <begin position="24"/>
        <end position="53"/>
    </location>
</feature>
<dbReference type="Proteomes" id="UP001295469">
    <property type="component" value="Chromosome C03"/>
</dbReference>
<protein>
    <submittedName>
        <fullName evidence="2">(rape) hypothetical protein</fullName>
    </submittedName>
</protein>
<dbReference type="AlphaFoldDB" id="A0A816IGP7"/>
<keyword evidence="1" id="KW-0812">Transmembrane</keyword>
<organism evidence="2">
    <name type="scientific">Brassica napus</name>
    <name type="common">Rape</name>
    <dbReference type="NCBI Taxonomy" id="3708"/>
    <lineage>
        <taxon>Eukaryota</taxon>
        <taxon>Viridiplantae</taxon>
        <taxon>Streptophyta</taxon>
        <taxon>Embryophyta</taxon>
        <taxon>Tracheophyta</taxon>
        <taxon>Spermatophyta</taxon>
        <taxon>Magnoliopsida</taxon>
        <taxon>eudicotyledons</taxon>
        <taxon>Gunneridae</taxon>
        <taxon>Pentapetalae</taxon>
        <taxon>rosids</taxon>
        <taxon>malvids</taxon>
        <taxon>Brassicales</taxon>
        <taxon>Brassicaceae</taxon>
        <taxon>Brassiceae</taxon>
        <taxon>Brassica</taxon>
    </lineage>
</organism>
<dbReference type="EMBL" id="HG994367">
    <property type="protein sequence ID" value="CAF1708731.1"/>
    <property type="molecule type" value="Genomic_DNA"/>
</dbReference>
<dbReference type="Gene3D" id="1.20.1250.20">
    <property type="entry name" value="MFS general substrate transporter like domains"/>
    <property type="match status" value="1"/>
</dbReference>
<sequence length="71" mass="7673">MADLVSGDIEVQHSGDPSGKCGGWITFPFIIVTLLGLSITFFGVILNLIVYLIEEFNIKSIAAAQISNIFN</sequence>
<reference evidence="2" key="1">
    <citation type="submission" date="2021-01" db="EMBL/GenBank/DDBJ databases">
        <authorList>
            <consortium name="Genoscope - CEA"/>
            <person name="William W."/>
        </authorList>
    </citation>
    <scope>NUCLEOTIDE SEQUENCE</scope>
</reference>
<evidence type="ECO:0000256" key="1">
    <source>
        <dbReference type="SAM" id="Phobius"/>
    </source>
</evidence>
<gene>
    <name evidence="2" type="ORF">DARMORV10_C03P70130.1</name>
</gene>
<proteinExistence type="predicted"/>
<keyword evidence="1" id="KW-0472">Membrane</keyword>
<evidence type="ECO:0000313" key="2">
    <source>
        <dbReference type="EMBL" id="CAF1708731.1"/>
    </source>
</evidence>
<keyword evidence="1" id="KW-1133">Transmembrane helix</keyword>
<name>A0A816IGP7_BRANA</name>
<dbReference type="InterPro" id="IPR036259">
    <property type="entry name" value="MFS_trans_sf"/>
</dbReference>